<evidence type="ECO:0000259" key="4">
    <source>
        <dbReference type="Pfam" id="PF03446"/>
    </source>
</evidence>
<dbReference type="InterPro" id="IPR013328">
    <property type="entry name" value="6PGD_dom2"/>
</dbReference>
<dbReference type="Pfam" id="PF14833">
    <property type="entry name" value="NAD_binding_11"/>
    <property type="match status" value="1"/>
</dbReference>
<dbReference type="Gene3D" id="3.40.50.720">
    <property type="entry name" value="NAD(P)-binding Rossmann-like Domain"/>
    <property type="match status" value="1"/>
</dbReference>
<sequence length="267" mass="28644">MTKIGLAGVGRMGSGMLTNMRKGGIDAVGFDIRPASTFPNLPVSNDADNFAQGLTTLITVVRDTAQTDEVLFGAQGFVTRATQLDTIIVSSTLSPKYVRALRDRIPTHINLIDAPMSGAQVGAIEGTLAFMIGGDDAPITAAWPLFEAMGTSLHRMGEFGDGIQAKVLNNLLCASHTVMTRLILDWATEADLDHTKLLALVGKATGQNWFASRFEQIEFARQGYEPSNTIAILEKDVAAALDAAPNGAYTALPELLKQMLHDLEPMR</sequence>
<dbReference type="Gene3D" id="1.10.1040.10">
    <property type="entry name" value="N-(1-d-carboxylethyl)-l-norvaline Dehydrogenase, domain 2"/>
    <property type="match status" value="1"/>
</dbReference>
<dbReference type="PANTHER" id="PTHR43060">
    <property type="entry name" value="3-HYDROXYISOBUTYRATE DEHYDROGENASE-LIKE 1, MITOCHONDRIAL-RELATED"/>
    <property type="match status" value="1"/>
</dbReference>
<dbReference type="InterPro" id="IPR029154">
    <property type="entry name" value="HIBADH-like_NADP-bd"/>
</dbReference>
<dbReference type="PANTHER" id="PTHR43060:SF15">
    <property type="entry name" value="3-HYDROXYISOBUTYRATE DEHYDROGENASE-LIKE 1, MITOCHONDRIAL-RELATED"/>
    <property type="match status" value="1"/>
</dbReference>
<dbReference type="GO" id="GO:0008679">
    <property type="term" value="F:2-hydroxy-3-oxopropionate reductase activity"/>
    <property type="evidence" value="ECO:0007669"/>
    <property type="project" value="UniProtKB-EC"/>
</dbReference>
<evidence type="ECO:0000256" key="1">
    <source>
        <dbReference type="ARBA" id="ARBA00023002"/>
    </source>
</evidence>
<keyword evidence="1 6" id="KW-0560">Oxidoreductase</keyword>
<feature type="domain" description="3-hydroxyisobutyrate dehydrogenase-like NAD-binding" evidence="5">
    <location>
        <begin position="160"/>
        <end position="246"/>
    </location>
</feature>
<dbReference type="OrthoDB" id="9812907at2"/>
<evidence type="ECO:0000256" key="2">
    <source>
        <dbReference type="ARBA" id="ARBA00023027"/>
    </source>
</evidence>
<dbReference type="SUPFAM" id="SSF51735">
    <property type="entry name" value="NAD(P)-binding Rossmann-fold domains"/>
    <property type="match status" value="1"/>
</dbReference>
<dbReference type="GO" id="GO:0051287">
    <property type="term" value="F:NAD binding"/>
    <property type="evidence" value="ECO:0007669"/>
    <property type="project" value="InterPro"/>
</dbReference>
<dbReference type="SUPFAM" id="SSF48179">
    <property type="entry name" value="6-phosphogluconate dehydrogenase C-terminal domain-like"/>
    <property type="match status" value="1"/>
</dbReference>
<evidence type="ECO:0000259" key="5">
    <source>
        <dbReference type="Pfam" id="PF14833"/>
    </source>
</evidence>
<dbReference type="InterPro" id="IPR008927">
    <property type="entry name" value="6-PGluconate_DH-like_C_sf"/>
</dbReference>
<name>A0A1Y5RKT2_9RHOB</name>
<dbReference type="InterPro" id="IPR015815">
    <property type="entry name" value="HIBADH-related"/>
</dbReference>
<accession>A0A1Y5RKT2</accession>
<reference evidence="6 7" key="1">
    <citation type="submission" date="2017-03" db="EMBL/GenBank/DDBJ databases">
        <authorList>
            <person name="Afonso C.L."/>
            <person name="Miller P.J."/>
            <person name="Scott M.A."/>
            <person name="Spackman E."/>
            <person name="Goraichik I."/>
            <person name="Dimitrov K.M."/>
            <person name="Suarez D.L."/>
            <person name="Swayne D.E."/>
        </authorList>
    </citation>
    <scope>NUCLEOTIDE SEQUENCE [LARGE SCALE GENOMIC DNA]</scope>
    <source>
        <strain evidence="6 7">CECT 7971</strain>
    </source>
</reference>
<dbReference type="InterPro" id="IPR006115">
    <property type="entry name" value="6PGDH_NADP-bd"/>
</dbReference>
<feature type="active site" evidence="3">
    <location>
        <position position="166"/>
    </location>
</feature>
<dbReference type="AlphaFoldDB" id="A0A1Y5RKT2"/>
<dbReference type="STRING" id="658057.SAMN04488032_101231"/>
<dbReference type="RefSeq" id="WP_085847314.1">
    <property type="nucleotide sequence ID" value="NZ_FNZV01000001.1"/>
</dbReference>
<evidence type="ECO:0000313" key="6">
    <source>
        <dbReference type="EMBL" id="SLN17042.1"/>
    </source>
</evidence>
<organism evidence="6 7">
    <name type="scientific">Pacificibacter marinus</name>
    <dbReference type="NCBI Taxonomy" id="658057"/>
    <lineage>
        <taxon>Bacteria</taxon>
        <taxon>Pseudomonadati</taxon>
        <taxon>Pseudomonadota</taxon>
        <taxon>Alphaproteobacteria</taxon>
        <taxon>Rhodobacterales</taxon>
        <taxon>Roseobacteraceae</taxon>
        <taxon>Pacificibacter</taxon>
    </lineage>
</organism>
<feature type="domain" description="6-phosphogluconate dehydrogenase NADP-binding" evidence="4">
    <location>
        <begin position="3"/>
        <end position="154"/>
    </location>
</feature>
<keyword evidence="2" id="KW-0520">NAD</keyword>
<dbReference type="EMBL" id="FWFW01000001">
    <property type="protein sequence ID" value="SLN17042.1"/>
    <property type="molecule type" value="Genomic_DNA"/>
</dbReference>
<dbReference type="EC" id="1.1.1.60" evidence="6"/>
<dbReference type="GO" id="GO:0050661">
    <property type="term" value="F:NADP binding"/>
    <property type="evidence" value="ECO:0007669"/>
    <property type="project" value="InterPro"/>
</dbReference>
<keyword evidence="7" id="KW-1185">Reference proteome</keyword>
<gene>
    <name evidence="6" type="primary">glxR</name>
    <name evidence="6" type="ORF">PAM7971_00419</name>
</gene>
<proteinExistence type="predicted"/>
<dbReference type="Proteomes" id="UP000193307">
    <property type="component" value="Unassembled WGS sequence"/>
</dbReference>
<protein>
    <submittedName>
        <fullName evidence="6">2-hydroxy-3-oxopropionate reductase</fullName>
        <ecNumber evidence="6">1.1.1.60</ecNumber>
    </submittedName>
</protein>
<evidence type="ECO:0000313" key="7">
    <source>
        <dbReference type="Proteomes" id="UP000193307"/>
    </source>
</evidence>
<evidence type="ECO:0000256" key="3">
    <source>
        <dbReference type="PIRSR" id="PIRSR000103-1"/>
    </source>
</evidence>
<dbReference type="PIRSF" id="PIRSF000103">
    <property type="entry name" value="HIBADH"/>
    <property type="match status" value="1"/>
</dbReference>
<dbReference type="InterPro" id="IPR036291">
    <property type="entry name" value="NAD(P)-bd_dom_sf"/>
</dbReference>
<dbReference type="Pfam" id="PF03446">
    <property type="entry name" value="NAD_binding_2"/>
    <property type="match status" value="1"/>
</dbReference>